<comment type="caution">
    <text evidence="9">The sequence shown here is derived from an EMBL/GenBank/DDBJ whole genome shotgun (WGS) entry which is preliminary data.</text>
</comment>
<dbReference type="GO" id="GO:0005524">
    <property type="term" value="F:ATP binding"/>
    <property type="evidence" value="ECO:0007669"/>
    <property type="project" value="UniProtKB-KW"/>
</dbReference>
<dbReference type="Gene3D" id="1.10.287.130">
    <property type="match status" value="1"/>
</dbReference>
<dbReference type="PRINTS" id="PR00344">
    <property type="entry name" value="BCTRLSENSOR"/>
</dbReference>
<keyword evidence="2" id="KW-0808">Transferase</keyword>
<keyword evidence="4" id="KW-0418">Kinase</keyword>
<organism evidence="9">
    <name type="scientific">marine sediment metagenome</name>
    <dbReference type="NCBI Taxonomy" id="412755"/>
    <lineage>
        <taxon>unclassified sequences</taxon>
        <taxon>metagenomes</taxon>
        <taxon>ecological metagenomes</taxon>
    </lineage>
</organism>
<dbReference type="Gene3D" id="3.30.565.10">
    <property type="entry name" value="Histidine kinase-like ATPase, C-terminal domain"/>
    <property type="match status" value="1"/>
</dbReference>
<name>X0V292_9ZZZZ</name>
<protein>
    <recommendedName>
        <fullName evidence="10">Histidine kinase domain-containing protein</fullName>
    </recommendedName>
</protein>
<accession>X0V292</accession>
<dbReference type="EMBL" id="BARS01029522">
    <property type="protein sequence ID" value="GAG05517.1"/>
    <property type="molecule type" value="Genomic_DNA"/>
</dbReference>
<dbReference type="InterPro" id="IPR005467">
    <property type="entry name" value="His_kinase_dom"/>
</dbReference>
<feature type="non-terminal residue" evidence="9">
    <location>
        <position position="1"/>
    </location>
</feature>
<evidence type="ECO:0000259" key="7">
    <source>
        <dbReference type="PROSITE" id="PS50109"/>
    </source>
</evidence>
<dbReference type="SUPFAM" id="SSF47384">
    <property type="entry name" value="Homodimeric domain of signal transducing histidine kinase"/>
    <property type="match status" value="1"/>
</dbReference>
<evidence type="ECO:0000256" key="3">
    <source>
        <dbReference type="ARBA" id="ARBA00022741"/>
    </source>
</evidence>
<evidence type="ECO:0000256" key="1">
    <source>
        <dbReference type="ARBA" id="ARBA00022553"/>
    </source>
</evidence>
<sequence>LEERGDIDLSQWKEVTIVTKDGDNVPTRFSGSILYGEDEVVGSVGFFQDLREIKRLQEELITSERLAATGQTVAGLAHYIKNILSGLKGGTYVLNVALDKNNTDKIKNGWTMIERNVGRISDLVLDLLAYSKERKPEKENCFPNEIVKEVSALMQSKARENNIEIETDLDPLLGEVFIDPKVIHRSLLNLISNAIDACIFDSTPKKHWQVKVTTAVEGNHIIRFEVADNGMGMDEETKEKIFSSLFSTKGERGIGLGLLVTEKI</sequence>
<evidence type="ECO:0008006" key="10">
    <source>
        <dbReference type="Google" id="ProtNLM"/>
    </source>
</evidence>
<evidence type="ECO:0000256" key="4">
    <source>
        <dbReference type="ARBA" id="ARBA00022777"/>
    </source>
</evidence>
<dbReference type="PANTHER" id="PTHR43065:SF46">
    <property type="entry name" value="C4-DICARBOXYLATE TRANSPORT SENSOR PROTEIN DCTB"/>
    <property type="match status" value="1"/>
</dbReference>
<gene>
    <name evidence="9" type="ORF">S01H1_46141</name>
</gene>
<keyword evidence="6" id="KW-0902">Two-component regulatory system</keyword>
<dbReference type="Pfam" id="PF02518">
    <property type="entry name" value="HATPase_c"/>
    <property type="match status" value="1"/>
</dbReference>
<dbReference type="SUPFAM" id="SSF55874">
    <property type="entry name" value="ATPase domain of HSP90 chaperone/DNA topoisomerase II/histidine kinase"/>
    <property type="match status" value="1"/>
</dbReference>
<keyword evidence="5" id="KW-0067">ATP-binding</keyword>
<dbReference type="InterPro" id="IPR000700">
    <property type="entry name" value="PAS-assoc_C"/>
</dbReference>
<evidence type="ECO:0000256" key="5">
    <source>
        <dbReference type="ARBA" id="ARBA00022840"/>
    </source>
</evidence>
<evidence type="ECO:0000256" key="6">
    <source>
        <dbReference type="ARBA" id="ARBA00023012"/>
    </source>
</evidence>
<feature type="domain" description="Histidine kinase" evidence="7">
    <location>
        <begin position="75"/>
        <end position="264"/>
    </location>
</feature>
<evidence type="ECO:0000256" key="2">
    <source>
        <dbReference type="ARBA" id="ARBA00022679"/>
    </source>
</evidence>
<evidence type="ECO:0000259" key="8">
    <source>
        <dbReference type="PROSITE" id="PS50113"/>
    </source>
</evidence>
<dbReference type="InterPro" id="IPR036890">
    <property type="entry name" value="HATPase_C_sf"/>
</dbReference>
<dbReference type="InterPro" id="IPR003661">
    <property type="entry name" value="HisK_dim/P_dom"/>
</dbReference>
<dbReference type="InterPro" id="IPR036097">
    <property type="entry name" value="HisK_dim/P_sf"/>
</dbReference>
<feature type="domain" description="PAC" evidence="8">
    <location>
        <begin position="11"/>
        <end position="62"/>
    </location>
</feature>
<proteinExistence type="predicted"/>
<dbReference type="InterPro" id="IPR035965">
    <property type="entry name" value="PAS-like_dom_sf"/>
</dbReference>
<dbReference type="SUPFAM" id="SSF55785">
    <property type="entry name" value="PYP-like sensor domain (PAS domain)"/>
    <property type="match status" value="1"/>
</dbReference>
<evidence type="ECO:0000313" key="9">
    <source>
        <dbReference type="EMBL" id="GAG05517.1"/>
    </source>
</evidence>
<dbReference type="AlphaFoldDB" id="X0V292"/>
<dbReference type="PROSITE" id="PS50109">
    <property type="entry name" value="HIS_KIN"/>
    <property type="match status" value="1"/>
</dbReference>
<dbReference type="GO" id="GO:0000155">
    <property type="term" value="F:phosphorelay sensor kinase activity"/>
    <property type="evidence" value="ECO:0007669"/>
    <property type="project" value="InterPro"/>
</dbReference>
<keyword evidence="1" id="KW-0597">Phosphoprotein</keyword>
<dbReference type="CDD" id="cd00082">
    <property type="entry name" value="HisKA"/>
    <property type="match status" value="1"/>
</dbReference>
<dbReference type="CDD" id="cd00075">
    <property type="entry name" value="HATPase"/>
    <property type="match status" value="1"/>
</dbReference>
<dbReference type="PROSITE" id="PS50113">
    <property type="entry name" value="PAC"/>
    <property type="match status" value="1"/>
</dbReference>
<dbReference type="PANTHER" id="PTHR43065">
    <property type="entry name" value="SENSOR HISTIDINE KINASE"/>
    <property type="match status" value="1"/>
</dbReference>
<keyword evidence="3" id="KW-0547">Nucleotide-binding</keyword>
<dbReference type="InterPro" id="IPR003594">
    <property type="entry name" value="HATPase_dom"/>
</dbReference>
<dbReference type="Gene3D" id="3.30.450.20">
    <property type="entry name" value="PAS domain"/>
    <property type="match status" value="1"/>
</dbReference>
<reference evidence="9" key="1">
    <citation type="journal article" date="2014" name="Front. Microbiol.">
        <title>High frequency of phylogenetically diverse reductive dehalogenase-homologous genes in deep subseafloor sedimentary metagenomes.</title>
        <authorList>
            <person name="Kawai M."/>
            <person name="Futagami T."/>
            <person name="Toyoda A."/>
            <person name="Takaki Y."/>
            <person name="Nishi S."/>
            <person name="Hori S."/>
            <person name="Arai W."/>
            <person name="Tsubouchi T."/>
            <person name="Morono Y."/>
            <person name="Uchiyama I."/>
            <person name="Ito T."/>
            <person name="Fujiyama A."/>
            <person name="Inagaki F."/>
            <person name="Takami H."/>
        </authorList>
    </citation>
    <scope>NUCLEOTIDE SEQUENCE</scope>
    <source>
        <strain evidence="9">Expedition CK06-06</strain>
    </source>
</reference>
<dbReference type="InterPro" id="IPR004358">
    <property type="entry name" value="Sig_transdc_His_kin-like_C"/>
</dbReference>
<feature type="non-terminal residue" evidence="9">
    <location>
        <position position="264"/>
    </location>
</feature>